<dbReference type="PANTHER" id="PTHR32552">
    <property type="entry name" value="FERRICHROME IRON RECEPTOR-RELATED"/>
    <property type="match status" value="1"/>
</dbReference>
<evidence type="ECO:0000256" key="1">
    <source>
        <dbReference type="ARBA" id="ARBA00004571"/>
    </source>
</evidence>
<comment type="subcellular location">
    <subcellularLocation>
        <location evidence="1 11">Cell outer membrane</location>
        <topology evidence="1 11">Multi-pass membrane protein</topology>
    </subcellularLocation>
</comment>
<dbReference type="SUPFAM" id="SSF56935">
    <property type="entry name" value="Porins"/>
    <property type="match status" value="1"/>
</dbReference>
<evidence type="ECO:0000256" key="11">
    <source>
        <dbReference type="PROSITE-ProRule" id="PRU01360"/>
    </source>
</evidence>
<dbReference type="PROSITE" id="PS52016">
    <property type="entry name" value="TONB_DEPENDENT_REC_3"/>
    <property type="match status" value="1"/>
</dbReference>
<sequence length="852" mass="91437">MQDFVAETGNQVTARRALVTALLLSAAAVASPAAAQQAAATEDAGDEIIVTARRNSERLVDVPATVSVITAETLAATGTFRTQEMVQLTPGVTIVSGSAEAGDTQINIRGLNGARDAESSVALVVDGILKTNTAQLNQVQGTLRQVEVLKGPQGAIYGRNAAAGAIVMTTVKPGDVIEGAFRANYGELATGQAFGHVAGPIADGVGFVLSANYQTTDGFWRNEFLGNRKVVDDQENYGIDGRVVAKLGDATTLDVKARHARLSGASINFNASFHLPNFAAVNPAFYENVNNRQFRYYGNIRPTNEQTTWEASARIEHEFEKGKLTAWTLFSDVDQSLTADGTSADFARYISNINNPTSQAVNNRCFATTAQLTGFGLAAPTFIGQIPVPFIFAPANGSTFGAYSPTTCDGTQLQTRKQKDVSAEIRYASTLDGPLNWSVGLYYLNIRRETGVSLGADLGQGVSPTLYNAPGSSNPTSQLFNDRFNTDVYAAFGTVDWKATDAFTVGLAMRYDIERRRATNLVPLVNDPITGGPINPGQNGAAIPPAANTFKQLQPKITLGYKLNDDTNLFANWGVGFKSGGFNNQGSAAIVAQNFNNGVTVGTINAGVRINDQYRLERSSAFEAGIKGSLFDNRISYDLAAYYTQVRDMQFFEFFVGGFGLLRVVSNIDRVDVWGAEANVSAKVVDGWTLFASGNLNGSEIKKNSSRPDTVGNKSPYTADYTLNVGTQVSLPVTDGLKANFRADYRLTGPTWFHSVQNQEKPTLFSGLLPISALALPAVVGNARYDVTRRNAFGIVNLRAGIEGKNWTASVFANNLLDKQWLNEVIPAIEFGGSFISPGQRRVIGAEIGFRF</sequence>
<keyword evidence="6" id="KW-0408">Iron</keyword>
<dbReference type="RefSeq" id="WP_094474778.1">
    <property type="nucleotide sequence ID" value="NZ_NOXT01000122.1"/>
</dbReference>
<keyword evidence="7" id="KW-0406">Ion transport</keyword>
<keyword evidence="5 11" id="KW-0812">Transmembrane</keyword>
<dbReference type="InterPro" id="IPR039426">
    <property type="entry name" value="TonB-dep_rcpt-like"/>
</dbReference>
<evidence type="ECO:0000256" key="3">
    <source>
        <dbReference type="ARBA" id="ARBA00022452"/>
    </source>
</evidence>
<dbReference type="AlphaFoldDB" id="A0A255Y9C9"/>
<protein>
    <submittedName>
        <fullName evidence="16">TonB-dependent receptor</fullName>
    </submittedName>
</protein>
<keyword evidence="13" id="KW-0732">Signal</keyword>
<dbReference type="GO" id="GO:0009279">
    <property type="term" value="C:cell outer membrane"/>
    <property type="evidence" value="ECO:0007669"/>
    <property type="project" value="UniProtKB-SubCell"/>
</dbReference>
<comment type="caution">
    <text evidence="16">The sequence shown here is derived from an EMBL/GenBank/DDBJ whole genome shotgun (WGS) entry which is preliminary data.</text>
</comment>
<evidence type="ECO:0000313" key="16">
    <source>
        <dbReference type="EMBL" id="OYQ25354.1"/>
    </source>
</evidence>
<dbReference type="Gene3D" id="2.40.170.20">
    <property type="entry name" value="TonB-dependent receptor, beta-barrel domain"/>
    <property type="match status" value="2"/>
</dbReference>
<feature type="domain" description="TonB-dependent receptor-like beta-barrel" evidence="14">
    <location>
        <begin position="276"/>
        <end position="816"/>
    </location>
</feature>
<keyword evidence="2 11" id="KW-0813">Transport</keyword>
<evidence type="ECO:0000256" key="12">
    <source>
        <dbReference type="RuleBase" id="RU003357"/>
    </source>
</evidence>
<proteinExistence type="inferred from homology"/>
<feature type="signal peptide" evidence="13">
    <location>
        <begin position="1"/>
        <end position="35"/>
    </location>
</feature>
<evidence type="ECO:0000256" key="6">
    <source>
        <dbReference type="ARBA" id="ARBA00023004"/>
    </source>
</evidence>
<evidence type="ECO:0000259" key="14">
    <source>
        <dbReference type="Pfam" id="PF00593"/>
    </source>
</evidence>
<dbReference type="EMBL" id="NOXT01000122">
    <property type="protein sequence ID" value="OYQ25354.1"/>
    <property type="molecule type" value="Genomic_DNA"/>
</dbReference>
<name>A0A255Y9C9_9SPHN</name>
<keyword evidence="4" id="KW-0410">Iron transport</keyword>
<gene>
    <name evidence="16" type="ORF">CHU93_13795</name>
</gene>
<evidence type="ECO:0000256" key="7">
    <source>
        <dbReference type="ARBA" id="ARBA00023065"/>
    </source>
</evidence>
<dbReference type="Pfam" id="PF07715">
    <property type="entry name" value="Plug"/>
    <property type="match status" value="1"/>
</dbReference>
<evidence type="ECO:0000256" key="9">
    <source>
        <dbReference type="ARBA" id="ARBA00023136"/>
    </source>
</evidence>
<keyword evidence="16" id="KW-0675">Receptor</keyword>
<dbReference type="OrthoDB" id="9775095at2"/>
<dbReference type="Pfam" id="PF00593">
    <property type="entry name" value="TonB_dep_Rec_b-barrel"/>
    <property type="match status" value="1"/>
</dbReference>
<keyword evidence="9 11" id="KW-0472">Membrane</keyword>
<dbReference type="PANTHER" id="PTHR32552:SF81">
    <property type="entry name" value="TONB-DEPENDENT OUTER MEMBRANE RECEPTOR"/>
    <property type="match status" value="1"/>
</dbReference>
<evidence type="ECO:0000256" key="13">
    <source>
        <dbReference type="SAM" id="SignalP"/>
    </source>
</evidence>
<comment type="similarity">
    <text evidence="11 12">Belongs to the TonB-dependent receptor family.</text>
</comment>
<dbReference type="InterPro" id="IPR000531">
    <property type="entry name" value="Beta-barrel_TonB"/>
</dbReference>
<accession>A0A255Y9C9</accession>
<keyword evidence="10 11" id="KW-0998">Cell outer membrane</keyword>
<organism evidence="16 17">
    <name type="scientific">Sandarakinorhabdus cyanobacteriorum</name>
    <dbReference type="NCBI Taxonomy" id="1981098"/>
    <lineage>
        <taxon>Bacteria</taxon>
        <taxon>Pseudomonadati</taxon>
        <taxon>Pseudomonadota</taxon>
        <taxon>Alphaproteobacteria</taxon>
        <taxon>Sphingomonadales</taxon>
        <taxon>Sphingosinicellaceae</taxon>
        <taxon>Sandarakinorhabdus</taxon>
    </lineage>
</organism>
<evidence type="ECO:0000256" key="8">
    <source>
        <dbReference type="ARBA" id="ARBA00023077"/>
    </source>
</evidence>
<dbReference type="InterPro" id="IPR036942">
    <property type="entry name" value="Beta-barrel_TonB_sf"/>
</dbReference>
<evidence type="ECO:0000256" key="2">
    <source>
        <dbReference type="ARBA" id="ARBA00022448"/>
    </source>
</evidence>
<evidence type="ECO:0000313" key="17">
    <source>
        <dbReference type="Proteomes" id="UP000216991"/>
    </source>
</evidence>
<evidence type="ECO:0000256" key="4">
    <source>
        <dbReference type="ARBA" id="ARBA00022496"/>
    </source>
</evidence>
<evidence type="ECO:0000256" key="5">
    <source>
        <dbReference type="ARBA" id="ARBA00022692"/>
    </source>
</evidence>
<keyword evidence="8 12" id="KW-0798">TonB box</keyword>
<feature type="chain" id="PRO_5013214069" evidence="13">
    <location>
        <begin position="36"/>
        <end position="852"/>
    </location>
</feature>
<keyword evidence="17" id="KW-1185">Reference proteome</keyword>
<dbReference type="GO" id="GO:0006826">
    <property type="term" value="P:iron ion transport"/>
    <property type="evidence" value="ECO:0007669"/>
    <property type="project" value="UniProtKB-KW"/>
</dbReference>
<dbReference type="Proteomes" id="UP000216991">
    <property type="component" value="Unassembled WGS sequence"/>
</dbReference>
<reference evidence="16 17" key="1">
    <citation type="submission" date="2017-07" db="EMBL/GenBank/DDBJ databases">
        <title>Sandarakinorhabdus cyanobacteriorum sp. nov., a novel bacterium isolated from cyanobacterial aggregates in a eutrophic lake.</title>
        <authorList>
            <person name="Cai H."/>
        </authorList>
    </citation>
    <scope>NUCLEOTIDE SEQUENCE [LARGE SCALE GENOMIC DNA]</scope>
    <source>
        <strain evidence="16 17">TH057</strain>
    </source>
</reference>
<keyword evidence="3 11" id="KW-1134">Transmembrane beta strand</keyword>
<feature type="domain" description="TonB-dependent receptor plug" evidence="15">
    <location>
        <begin position="60"/>
        <end position="165"/>
    </location>
</feature>
<evidence type="ECO:0000259" key="15">
    <source>
        <dbReference type="Pfam" id="PF07715"/>
    </source>
</evidence>
<evidence type="ECO:0000256" key="10">
    <source>
        <dbReference type="ARBA" id="ARBA00023237"/>
    </source>
</evidence>
<dbReference type="InterPro" id="IPR012910">
    <property type="entry name" value="Plug_dom"/>
</dbReference>